<dbReference type="Proteomes" id="UP000199136">
    <property type="component" value="Unassembled WGS sequence"/>
</dbReference>
<keyword evidence="3" id="KW-1185">Reference proteome</keyword>
<accession>A0A1I5WKA4</accession>
<dbReference type="OrthoDB" id="2080990at2"/>
<organism evidence="2 3">
    <name type="scientific">Desemzia incerta</name>
    <dbReference type="NCBI Taxonomy" id="82801"/>
    <lineage>
        <taxon>Bacteria</taxon>
        <taxon>Bacillati</taxon>
        <taxon>Bacillota</taxon>
        <taxon>Bacilli</taxon>
        <taxon>Lactobacillales</taxon>
        <taxon>Carnobacteriaceae</taxon>
        <taxon>Desemzia</taxon>
    </lineage>
</organism>
<proteinExistence type="predicted"/>
<dbReference type="STRING" id="82801.SAMN04488506_0938"/>
<keyword evidence="1" id="KW-0812">Transmembrane</keyword>
<keyword evidence="1" id="KW-0472">Membrane</keyword>
<dbReference type="EMBL" id="FOXW01000003">
    <property type="protein sequence ID" value="SFQ20223.1"/>
    <property type="molecule type" value="Genomic_DNA"/>
</dbReference>
<protein>
    <recommendedName>
        <fullName evidence="4">Peptidase family M50</fullName>
    </recommendedName>
</protein>
<evidence type="ECO:0000313" key="2">
    <source>
        <dbReference type="EMBL" id="SFQ20223.1"/>
    </source>
</evidence>
<dbReference type="AlphaFoldDB" id="A0A1I5WKA4"/>
<evidence type="ECO:0000313" key="3">
    <source>
        <dbReference type="Proteomes" id="UP000199136"/>
    </source>
</evidence>
<feature type="transmembrane region" description="Helical" evidence="1">
    <location>
        <begin position="77"/>
        <end position="99"/>
    </location>
</feature>
<evidence type="ECO:0000256" key="1">
    <source>
        <dbReference type="SAM" id="Phobius"/>
    </source>
</evidence>
<gene>
    <name evidence="2" type="ORF">SAMN04488506_0938</name>
</gene>
<sequence>MNLLLIVIVVPISLMLHEIGHGIGTALTSKTHHVHIYLGDVGDNNKENFQVGRFHFHLQWAFNGRCRWGGGLNKQQAFFSLLGGPIMTALIMILCVFLLKLDIEGWLRIILIAFAEINLYILIFTLVPNQLPRRLGPNWSFPSDGLQIVRLLRNE</sequence>
<reference evidence="2 3" key="1">
    <citation type="submission" date="2016-10" db="EMBL/GenBank/DDBJ databases">
        <authorList>
            <person name="de Groot N.N."/>
        </authorList>
    </citation>
    <scope>NUCLEOTIDE SEQUENCE [LARGE SCALE GENOMIC DNA]</scope>
    <source>
        <strain evidence="2 3">DSM 20581</strain>
    </source>
</reference>
<evidence type="ECO:0008006" key="4">
    <source>
        <dbReference type="Google" id="ProtNLM"/>
    </source>
</evidence>
<dbReference type="RefSeq" id="WP_092479993.1">
    <property type="nucleotide sequence ID" value="NZ_FOXW01000003.1"/>
</dbReference>
<name>A0A1I5WKA4_9LACT</name>
<keyword evidence="1" id="KW-1133">Transmembrane helix</keyword>
<feature type="transmembrane region" description="Helical" evidence="1">
    <location>
        <begin position="106"/>
        <end position="127"/>
    </location>
</feature>